<dbReference type="AlphaFoldDB" id="A0AAD6GBW9"/>
<reference evidence="7 8" key="1">
    <citation type="journal article" date="2023" name="IMA Fungus">
        <title>Comparative genomic study of the Penicillium genus elucidates a diverse pangenome and 15 lateral gene transfer events.</title>
        <authorList>
            <person name="Petersen C."/>
            <person name="Sorensen T."/>
            <person name="Nielsen M.R."/>
            <person name="Sondergaard T.E."/>
            <person name="Sorensen J.L."/>
            <person name="Fitzpatrick D.A."/>
            <person name="Frisvad J.C."/>
            <person name="Nielsen K.L."/>
        </authorList>
    </citation>
    <scope>NUCLEOTIDE SEQUENCE [LARGE SCALE GENOMIC DNA]</scope>
    <source>
        <strain evidence="7 8">IBT 35679</strain>
    </source>
</reference>
<keyword evidence="5 6" id="KW-0472">Membrane</keyword>
<comment type="similarity">
    <text evidence="2">Belongs to the purine-cytosine permease (2.A.39) family.</text>
</comment>
<feature type="transmembrane region" description="Helical" evidence="6">
    <location>
        <begin position="253"/>
        <end position="272"/>
    </location>
</feature>
<comment type="subcellular location">
    <subcellularLocation>
        <location evidence="1">Membrane</location>
        <topology evidence="1">Multi-pass membrane protein</topology>
    </subcellularLocation>
</comment>
<feature type="transmembrane region" description="Helical" evidence="6">
    <location>
        <begin position="414"/>
        <end position="433"/>
    </location>
</feature>
<dbReference type="InterPro" id="IPR001248">
    <property type="entry name" value="Pur-cyt_permease"/>
</dbReference>
<dbReference type="Pfam" id="PF02133">
    <property type="entry name" value="Transp_cyt_pur"/>
    <property type="match status" value="1"/>
</dbReference>
<feature type="transmembrane region" description="Helical" evidence="6">
    <location>
        <begin position="497"/>
        <end position="517"/>
    </location>
</feature>
<evidence type="ECO:0000256" key="6">
    <source>
        <dbReference type="SAM" id="Phobius"/>
    </source>
</evidence>
<accession>A0AAD6GBW9</accession>
<name>A0AAD6GBW9_9EURO</name>
<feature type="transmembrane region" description="Helical" evidence="6">
    <location>
        <begin position="129"/>
        <end position="151"/>
    </location>
</feature>
<dbReference type="Gene3D" id="1.10.4160.10">
    <property type="entry name" value="Hydantoin permease"/>
    <property type="match status" value="1"/>
</dbReference>
<keyword evidence="3 6" id="KW-0812">Transmembrane</keyword>
<protein>
    <submittedName>
        <fullName evidence="7">Allantoin</fullName>
    </submittedName>
</protein>
<dbReference type="PANTHER" id="PTHR30618:SF0">
    <property type="entry name" value="PURINE-URACIL PERMEASE NCS1"/>
    <property type="match status" value="1"/>
</dbReference>
<feature type="transmembrane region" description="Helical" evidence="6">
    <location>
        <begin position="464"/>
        <end position="485"/>
    </location>
</feature>
<feature type="transmembrane region" description="Helical" evidence="6">
    <location>
        <begin position="343"/>
        <end position="366"/>
    </location>
</feature>
<dbReference type="InterPro" id="IPR045225">
    <property type="entry name" value="Uracil/uridine/allantoin_perm"/>
</dbReference>
<feature type="transmembrane region" description="Helical" evidence="6">
    <location>
        <begin position="89"/>
        <end position="109"/>
    </location>
</feature>
<evidence type="ECO:0000256" key="2">
    <source>
        <dbReference type="ARBA" id="ARBA00008974"/>
    </source>
</evidence>
<dbReference type="PANTHER" id="PTHR30618">
    <property type="entry name" value="NCS1 FAMILY PURINE/PYRIMIDINE TRANSPORTER"/>
    <property type="match status" value="1"/>
</dbReference>
<proteinExistence type="inferred from homology"/>
<sequence length="566" mass="63171">MSFLSRILPSSEAFQSKDAFLNAIRVEDTLVVGDDKYVDPDPRFLNQDLEPTPPEKRTWDTWTYILLYTGISFGNWTLGSTMVGIGLNWWQAIVVIFVSQMISSIAMAFNSRAATMYHIGYPTVARAVFGMYGSYYFVAARAALAIIWFGVQLYTGALYLSNMMRAIFGSHFADIPNHIPESMGITTKGMLCFFLFWLIHFIFCFFRPYQLKKFFWFKGFVMVPGIVGVFIYCMIACHGNVSGALPSSTGGSLGWFIMHAINSGMGNTATLITNQPDIARWSTSKNAAITSQLFVQPIAVTLSATFGILATAGINRQWGLELWNPWDLLDEIQTRNNHPGARFAIFLAAFCWMIGILGTNIACNMIPFGSDSALLVPRFIDMRRGFFIVEFLAYAIVPWKIMASAATFTTFLSGYGLFMASVVAIMIAEYFILSRGNVFIAHLYNPTKSNPHYRYTGGFNIQAIIAYLVGIALPFPGFAVSLGASGLNQSATDMFDLGWLLSFFASLILYPLICWVWPTENQKIIREQGLAWEQEAKMYMGSNLSDGALEVVQVVEEHGKEKQVSL</sequence>
<evidence type="ECO:0000256" key="3">
    <source>
        <dbReference type="ARBA" id="ARBA00022692"/>
    </source>
</evidence>
<gene>
    <name evidence="7" type="ORF">N7494_012554</name>
</gene>
<feature type="transmembrane region" description="Helical" evidence="6">
    <location>
        <begin position="293"/>
        <end position="314"/>
    </location>
</feature>
<dbReference type="GO" id="GO:0005886">
    <property type="term" value="C:plasma membrane"/>
    <property type="evidence" value="ECO:0007669"/>
    <property type="project" value="TreeGrafter"/>
</dbReference>
<feature type="transmembrane region" description="Helical" evidence="6">
    <location>
        <begin position="65"/>
        <end position="83"/>
    </location>
</feature>
<feature type="transmembrane region" description="Helical" evidence="6">
    <location>
        <begin position="215"/>
        <end position="241"/>
    </location>
</feature>
<evidence type="ECO:0000256" key="4">
    <source>
        <dbReference type="ARBA" id="ARBA00022989"/>
    </source>
</evidence>
<dbReference type="GO" id="GO:0015205">
    <property type="term" value="F:nucleobase transmembrane transporter activity"/>
    <property type="evidence" value="ECO:0007669"/>
    <property type="project" value="TreeGrafter"/>
</dbReference>
<keyword evidence="4 6" id="KW-1133">Transmembrane helix</keyword>
<evidence type="ECO:0000256" key="1">
    <source>
        <dbReference type="ARBA" id="ARBA00004141"/>
    </source>
</evidence>
<evidence type="ECO:0000313" key="7">
    <source>
        <dbReference type="EMBL" id="KAJ5525904.1"/>
    </source>
</evidence>
<dbReference type="EMBL" id="JAQIZZ010000008">
    <property type="protein sequence ID" value="KAJ5525904.1"/>
    <property type="molecule type" value="Genomic_DNA"/>
</dbReference>
<keyword evidence="8" id="KW-1185">Reference proteome</keyword>
<comment type="caution">
    <text evidence="7">The sequence shown here is derived from an EMBL/GenBank/DDBJ whole genome shotgun (WGS) entry which is preliminary data.</text>
</comment>
<dbReference type="Proteomes" id="UP001220324">
    <property type="component" value="Unassembled WGS sequence"/>
</dbReference>
<feature type="transmembrane region" description="Helical" evidence="6">
    <location>
        <begin position="387"/>
        <end position="408"/>
    </location>
</feature>
<evidence type="ECO:0000313" key="8">
    <source>
        <dbReference type="Proteomes" id="UP001220324"/>
    </source>
</evidence>
<evidence type="ECO:0000256" key="5">
    <source>
        <dbReference type="ARBA" id="ARBA00023136"/>
    </source>
</evidence>
<organism evidence="7 8">
    <name type="scientific">Penicillium frequentans</name>
    <dbReference type="NCBI Taxonomy" id="3151616"/>
    <lineage>
        <taxon>Eukaryota</taxon>
        <taxon>Fungi</taxon>
        <taxon>Dikarya</taxon>
        <taxon>Ascomycota</taxon>
        <taxon>Pezizomycotina</taxon>
        <taxon>Eurotiomycetes</taxon>
        <taxon>Eurotiomycetidae</taxon>
        <taxon>Eurotiales</taxon>
        <taxon>Aspergillaceae</taxon>
        <taxon>Penicillium</taxon>
    </lineage>
</organism>
<feature type="transmembrane region" description="Helical" evidence="6">
    <location>
        <begin position="185"/>
        <end position="206"/>
    </location>
</feature>